<evidence type="ECO:0000313" key="2">
    <source>
        <dbReference type="Proteomes" id="UP000628775"/>
    </source>
</evidence>
<keyword evidence="2" id="KW-1185">Reference proteome</keyword>
<dbReference type="AlphaFoldDB" id="A0A8J2YPW5"/>
<evidence type="ECO:0000313" key="1">
    <source>
        <dbReference type="EMBL" id="GGE57225.1"/>
    </source>
</evidence>
<dbReference type="Proteomes" id="UP000628775">
    <property type="component" value="Unassembled WGS sequence"/>
</dbReference>
<reference evidence="1" key="1">
    <citation type="journal article" date="2014" name="Int. J. Syst. Evol. Microbiol.">
        <title>Complete genome sequence of Corynebacterium casei LMG S-19264T (=DSM 44701T), isolated from a smear-ripened cheese.</title>
        <authorList>
            <consortium name="US DOE Joint Genome Institute (JGI-PGF)"/>
            <person name="Walter F."/>
            <person name="Albersmeier A."/>
            <person name="Kalinowski J."/>
            <person name="Ruckert C."/>
        </authorList>
    </citation>
    <scope>NUCLEOTIDE SEQUENCE</scope>
    <source>
        <strain evidence="1">CGMCC 1.15371</strain>
    </source>
</reference>
<proteinExistence type="predicted"/>
<comment type="caution">
    <text evidence="1">The sequence shown here is derived from an EMBL/GenBank/DDBJ whole genome shotgun (WGS) entry which is preliminary data.</text>
</comment>
<accession>A0A8J2YPW5</accession>
<sequence length="49" mass="6004">MSNHFRMIKSLPSDEPIEYKIDRDYLRKSKAEYEENLKKDNAEIEREKD</sequence>
<reference evidence="1" key="2">
    <citation type="submission" date="2020-09" db="EMBL/GenBank/DDBJ databases">
        <authorList>
            <person name="Sun Q."/>
            <person name="Zhou Y."/>
        </authorList>
    </citation>
    <scope>NUCLEOTIDE SEQUENCE</scope>
    <source>
        <strain evidence="1">CGMCC 1.15371</strain>
    </source>
</reference>
<dbReference type="EMBL" id="BMIR01000044">
    <property type="protein sequence ID" value="GGE57225.1"/>
    <property type="molecule type" value="Genomic_DNA"/>
</dbReference>
<organism evidence="1 2">
    <name type="scientific">Pullulanibacillus camelliae</name>
    <dbReference type="NCBI Taxonomy" id="1707096"/>
    <lineage>
        <taxon>Bacteria</taxon>
        <taxon>Bacillati</taxon>
        <taxon>Bacillota</taxon>
        <taxon>Bacilli</taxon>
        <taxon>Bacillales</taxon>
        <taxon>Sporolactobacillaceae</taxon>
        <taxon>Pullulanibacillus</taxon>
    </lineage>
</organism>
<gene>
    <name evidence="1" type="ORF">GCM10011391_40140</name>
</gene>
<dbReference type="RefSeq" id="WP_188699115.1">
    <property type="nucleotide sequence ID" value="NZ_BMIR01000044.1"/>
</dbReference>
<protein>
    <submittedName>
        <fullName evidence="1">Uncharacterized protein</fullName>
    </submittedName>
</protein>
<name>A0A8J2YPW5_9BACL</name>